<dbReference type="Pfam" id="PF09752">
    <property type="entry name" value="ABHD18"/>
    <property type="match status" value="1"/>
</dbReference>
<dbReference type="EMBL" id="HBIZ01060230">
    <property type="protein sequence ID" value="CAE0784891.1"/>
    <property type="molecule type" value="Transcribed_RNA"/>
</dbReference>
<keyword evidence="1" id="KW-0732">Signal</keyword>
<dbReference type="AlphaFoldDB" id="A0A6T0DKH7"/>
<evidence type="ECO:0000256" key="1">
    <source>
        <dbReference type="SAM" id="SignalP"/>
    </source>
</evidence>
<evidence type="ECO:0008006" key="4">
    <source>
        <dbReference type="Google" id="ProtNLM"/>
    </source>
</evidence>
<dbReference type="Gene3D" id="3.40.50.1820">
    <property type="entry name" value="alpha/beta hydrolase"/>
    <property type="match status" value="1"/>
</dbReference>
<gene>
    <name evidence="2" type="ORF">PCAR00345_LOCUS37599</name>
    <name evidence="3" type="ORF">PCAR00345_LOCUS37600</name>
</gene>
<dbReference type="InterPro" id="IPR019149">
    <property type="entry name" value="ABHD18"/>
</dbReference>
<evidence type="ECO:0000313" key="2">
    <source>
        <dbReference type="EMBL" id="CAE0784891.1"/>
    </source>
</evidence>
<feature type="chain" id="PRO_5036393579" description="AB hydrolase-1 domain-containing protein" evidence="1">
    <location>
        <begin position="17"/>
        <end position="407"/>
    </location>
</feature>
<reference evidence="2" key="1">
    <citation type="submission" date="2021-01" db="EMBL/GenBank/DDBJ databases">
        <authorList>
            <person name="Corre E."/>
            <person name="Pelletier E."/>
            <person name="Niang G."/>
            <person name="Scheremetjew M."/>
            <person name="Finn R."/>
            <person name="Kale V."/>
            <person name="Holt S."/>
            <person name="Cochrane G."/>
            <person name="Meng A."/>
            <person name="Brown T."/>
            <person name="Cohen L."/>
        </authorList>
    </citation>
    <scope>NUCLEOTIDE SEQUENCE</scope>
    <source>
        <strain evidence="2">CCMP645</strain>
    </source>
</reference>
<dbReference type="PANTHER" id="PTHR13617">
    <property type="entry name" value="PROTEIN ABHD18"/>
    <property type="match status" value="1"/>
</dbReference>
<dbReference type="SUPFAM" id="SSF53474">
    <property type="entry name" value="alpha/beta-Hydrolases"/>
    <property type="match status" value="1"/>
</dbReference>
<dbReference type="InterPro" id="IPR029058">
    <property type="entry name" value="AB_hydrolase_fold"/>
</dbReference>
<name>A0A6T0DKH7_CHRCT</name>
<accession>A0A6T0DKH7</accession>
<proteinExistence type="predicted"/>
<feature type="signal peptide" evidence="1">
    <location>
        <begin position="1"/>
        <end position="16"/>
    </location>
</feature>
<dbReference type="PANTHER" id="PTHR13617:SF14">
    <property type="entry name" value="PROTEIN ABHD18"/>
    <property type="match status" value="1"/>
</dbReference>
<sequence length="407" mass="44646">MMQFLTQLWSIALGMLDQLFILTKLGGSRRPLFFSKGWGDIAELLKVVQRVEKSAIDGIPLVDAATTMTWGTAAADEFTRDGIISCPGSFESPIAADLPPEAQRCHFRFCAPAQSGICVWEQKPDRDQPRPTAVLLLLPATGEQGSSGRFKLATPLAKEYGWCTIIVTAPFYGSRKPKSQRLHHVDRVDSFCYQSLAIMTEAAALLSWCDARWPGVPLCVSGFSWGAAMSSCSGIIASQWMRESARVAVVPYVGSATPAVIADGLLASDIDWTALQRAWQDEKAIEKSKADSSVPKCVQAETRAEPIDATRQRLITLLADSLHLRSWQQPIVALGTYNKLAAVQAVSMRHDAILLPRYADELSQILRALCVTDRHEHRTYCGGHVSAFLRRGTLQRDAIVRAMAAVC</sequence>
<dbReference type="EMBL" id="HBIZ01060231">
    <property type="protein sequence ID" value="CAE0784892.1"/>
    <property type="molecule type" value="Transcribed_RNA"/>
</dbReference>
<organism evidence="2">
    <name type="scientific">Chrysotila carterae</name>
    <name type="common">Marine alga</name>
    <name type="synonym">Syracosphaera carterae</name>
    <dbReference type="NCBI Taxonomy" id="13221"/>
    <lineage>
        <taxon>Eukaryota</taxon>
        <taxon>Haptista</taxon>
        <taxon>Haptophyta</taxon>
        <taxon>Prymnesiophyceae</taxon>
        <taxon>Isochrysidales</taxon>
        <taxon>Isochrysidaceae</taxon>
        <taxon>Chrysotila</taxon>
    </lineage>
</organism>
<evidence type="ECO:0000313" key="3">
    <source>
        <dbReference type="EMBL" id="CAE0784892.1"/>
    </source>
</evidence>
<protein>
    <recommendedName>
        <fullName evidence="4">AB hydrolase-1 domain-containing protein</fullName>
    </recommendedName>
</protein>